<name>J3LZX7_ORYBR</name>
<organism evidence="2">
    <name type="scientific">Oryza brachyantha</name>
    <name type="common">malo sina</name>
    <dbReference type="NCBI Taxonomy" id="4533"/>
    <lineage>
        <taxon>Eukaryota</taxon>
        <taxon>Viridiplantae</taxon>
        <taxon>Streptophyta</taxon>
        <taxon>Embryophyta</taxon>
        <taxon>Tracheophyta</taxon>
        <taxon>Spermatophyta</taxon>
        <taxon>Magnoliopsida</taxon>
        <taxon>Liliopsida</taxon>
        <taxon>Poales</taxon>
        <taxon>Poaceae</taxon>
        <taxon>BOP clade</taxon>
        <taxon>Oryzoideae</taxon>
        <taxon>Oryzeae</taxon>
        <taxon>Oryzinae</taxon>
        <taxon>Oryza</taxon>
    </lineage>
</organism>
<evidence type="ECO:0000313" key="2">
    <source>
        <dbReference type="EnsemblPlants" id="OB04G27020.1"/>
    </source>
</evidence>
<dbReference type="EnsemblPlants" id="OB04G27020.1">
    <property type="protein sequence ID" value="OB04G27020.1"/>
    <property type="gene ID" value="OB04G27020"/>
</dbReference>
<dbReference type="Proteomes" id="UP000006038">
    <property type="component" value="Chromosome 4"/>
</dbReference>
<reference evidence="2" key="2">
    <citation type="submission" date="2013-04" db="UniProtKB">
        <authorList>
            <consortium name="EnsemblPlants"/>
        </authorList>
    </citation>
    <scope>IDENTIFICATION</scope>
</reference>
<accession>J3LZX7</accession>
<proteinExistence type="predicted"/>
<evidence type="ECO:0000313" key="3">
    <source>
        <dbReference type="Proteomes" id="UP000006038"/>
    </source>
</evidence>
<dbReference type="AlphaFoldDB" id="J3LZX7"/>
<dbReference type="Gramene" id="OB04G27020.1">
    <property type="protein sequence ID" value="OB04G27020.1"/>
    <property type="gene ID" value="OB04G27020"/>
</dbReference>
<protein>
    <submittedName>
        <fullName evidence="2">Uncharacterized protein</fullName>
    </submittedName>
</protein>
<dbReference type="HOGENOM" id="CLU_2376213_0_0_1"/>
<evidence type="ECO:0000256" key="1">
    <source>
        <dbReference type="SAM" id="MobiDB-lite"/>
    </source>
</evidence>
<feature type="region of interest" description="Disordered" evidence="1">
    <location>
        <begin position="1"/>
        <end position="26"/>
    </location>
</feature>
<sequence length="95" mass="10450">MHAVGVGSGAWYDRGPSTRGTAEGDRDALIQSSRFIQLRYDFFLYPPLTRCKTSGELPREKRGTEIRCPTAVSASPCNVFCRRRGGILGTRVAAE</sequence>
<keyword evidence="3" id="KW-1185">Reference proteome</keyword>
<reference evidence="2" key="1">
    <citation type="journal article" date="2013" name="Nat. Commun.">
        <title>Whole-genome sequencing of Oryza brachyantha reveals mechanisms underlying Oryza genome evolution.</title>
        <authorList>
            <person name="Chen J."/>
            <person name="Huang Q."/>
            <person name="Gao D."/>
            <person name="Wang J."/>
            <person name="Lang Y."/>
            <person name="Liu T."/>
            <person name="Li B."/>
            <person name="Bai Z."/>
            <person name="Luis Goicoechea J."/>
            <person name="Liang C."/>
            <person name="Chen C."/>
            <person name="Zhang W."/>
            <person name="Sun S."/>
            <person name="Liao Y."/>
            <person name="Zhang X."/>
            <person name="Yang L."/>
            <person name="Song C."/>
            <person name="Wang M."/>
            <person name="Shi J."/>
            <person name="Liu G."/>
            <person name="Liu J."/>
            <person name="Zhou H."/>
            <person name="Zhou W."/>
            <person name="Yu Q."/>
            <person name="An N."/>
            <person name="Chen Y."/>
            <person name="Cai Q."/>
            <person name="Wang B."/>
            <person name="Liu B."/>
            <person name="Min J."/>
            <person name="Huang Y."/>
            <person name="Wu H."/>
            <person name="Li Z."/>
            <person name="Zhang Y."/>
            <person name="Yin Y."/>
            <person name="Song W."/>
            <person name="Jiang J."/>
            <person name="Jackson S.A."/>
            <person name="Wing R.A."/>
            <person name="Wang J."/>
            <person name="Chen M."/>
        </authorList>
    </citation>
    <scope>NUCLEOTIDE SEQUENCE [LARGE SCALE GENOMIC DNA]</scope>
    <source>
        <strain evidence="2">cv. IRGC 101232</strain>
    </source>
</reference>